<name>A0A8S5TRV9_9CAUD</name>
<reference evidence="1" key="1">
    <citation type="journal article" date="2021" name="Proc. Natl. Acad. Sci. U.S.A.">
        <title>A Catalog of Tens of Thousands of Viruses from Human Metagenomes Reveals Hidden Associations with Chronic Diseases.</title>
        <authorList>
            <person name="Tisza M.J."/>
            <person name="Buck C.B."/>
        </authorList>
    </citation>
    <scope>NUCLEOTIDE SEQUENCE</scope>
    <source>
        <strain evidence="1">CtW4q29</strain>
    </source>
</reference>
<dbReference type="EMBL" id="BK015913">
    <property type="protein sequence ID" value="DAF84933.1"/>
    <property type="molecule type" value="Genomic_DNA"/>
</dbReference>
<protein>
    <submittedName>
        <fullName evidence="1">Uncharacterized protein</fullName>
    </submittedName>
</protein>
<proteinExistence type="predicted"/>
<accession>A0A8S5TRV9</accession>
<sequence length="102" mass="11884">MIKIYGCSDDLVEIYGSVYKEDEIDCFDHDVRIRFFDGTIIRIGYPKKDLGGWWIEVEKQGTAKQALTLCDNEDDDIYSDIFEIDAEIKSHSVIKQKYPDRP</sequence>
<evidence type="ECO:0000313" key="1">
    <source>
        <dbReference type="EMBL" id="DAF84933.1"/>
    </source>
</evidence>
<organism evidence="1">
    <name type="scientific">Siphoviridae sp. ctW4q29</name>
    <dbReference type="NCBI Taxonomy" id="2825535"/>
    <lineage>
        <taxon>Viruses</taxon>
        <taxon>Duplodnaviria</taxon>
        <taxon>Heunggongvirae</taxon>
        <taxon>Uroviricota</taxon>
        <taxon>Caudoviricetes</taxon>
    </lineage>
</organism>